<evidence type="ECO:0000313" key="2">
    <source>
        <dbReference type="Proteomes" id="UP001732700"/>
    </source>
</evidence>
<sequence>MKDVRDLSFDIDDFIDELAQAGTSGSRISIVQIPKLPRLRISRFPEKLKRRQWITDEISGFRTRVKEAIQRHTSYLCGCKWRPSSSRGELGECQNPPTPCSIRLVGVESSINQLCVWLANAGLPEHKVVSIVGTGGVGKTTLAKEVYRKLGGQFECRAFVRTSRKPDMERLLTSILSQVRRHQLPDSFEVHKMVFEINKHLQDKT</sequence>
<accession>A0ACD6ATJ7</accession>
<organism evidence="1 2">
    <name type="scientific">Avena sativa</name>
    <name type="common">Oat</name>
    <dbReference type="NCBI Taxonomy" id="4498"/>
    <lineage>
        <taxon>Eukaryota</taxon>
        <taxon>Viridiplantae</taxon>
        <taxon>Streptophyta</taxon>
        <taxon>Embryophyta</taxon>
        <taxon>Tracheophyta</taxon>
        <taxon>Spermatophyta</taxon>
        <taxon>Magnoliopsida</taxon>
        <taxon>Liliopsida</taxon>
        <taxon>Poales</taxon>
        <taxon>Poaceae</taxon>
        <taxon>BOP clade</taxon>
        <taxon>Pooideae</taxon>
        <taxon>Poodae</taxon>
        <taxon>Poeae</taxon>
        <taxon>Poeae Chloroplast Group 1 (Aveneae type)</taxon>
        <taxon>Aveninae</taxon>
        <taxon>Avena</taxon>
    </lineage>
</organism>
<evidence type="ECO:0000313" key="1">
    <source>
        <dbReference type="EnsemblPlants" id="AVESA.00010b.r2.UnG1436910.1.CDS.1"/>
    </source>
</evidence>
<protein>
    <submittedName>
        <fullName evidence="1">Uncharacterized protein</fullName>
    </submittedName>
</protein>
<proteinExistence type="predicted"/>
<keyword evidence="2" id="KW-1185">Reference proteome</keyword>
<name>A0ACD6ATJ7_AVESA</name>
<dbReference type="EnsemblPlants" id="AVESA.00010b.r2.UnG1436910.1">
    <property type="protein sequence ID" value="AVESA.00010b.r2.UnG1436910.1.CDS.1"/>
    <property type="gene ID" value="AVESA.00010b.r2.UnG1436910"/>
</dbReference>
<reference evidence="1" key="1">
    <citation type="submission" date="2025-09" db="UniProtKB">
        <authorList>
            <consortium name="EnsemblPlants"/>
        </authorList>
    </citation>
    <scope>IDENTIFICATION</scope>
</reference>
<dbReference type="Proteomes" id="UP001732700">
    <property type="component" value="Unassembled WGS sequence"/>
</dbReference>